<evidence type="ECO:0000313" key="12">
    <source>
        <dbReference type="Proteomes" id="UP000468650"/>
    </source>
</evidence>
<evidence type="ECO:0000256" key="3">
    <source>
        <dbReference type="ARBA" id="ARBA00022475"/>
    </source>
</evidence>
<sequence length="308" mass="33310">MEDQVQDSVVQGTEVVEQTETTNVVTGAADELIAKGEEAFDFADKAVDWALAAAPGLAIAIITLIIGAWVIKFATRSFKKIMVKRNVDESLRGFLTGILRFLLWIMLVISIASSVGIETTSFVAVLGAAGLAIGLALQGSLANFAGGVLILLFKPFKVGDVIDAQGEIGTVARIDVLHTTVHTLTNKEVIMPNGQVANNTIINIGRQPKRRVDFAVGIAYDASVKEARKVILDLLAKDERIDKDPAPVVKLTNLGDSSLDLSVRCWVDTGLYWDVYFDNLEAIKEALDEANIGIPFPQRDVHIISQPK</sequence>
<dbReference type="InterPro" id="IPR045275">
    <property type="entry name" value="MscS_archaea/bacteria_type"/>
</dbReference>
<feature type="transmembrane region" description="Helical" evidence="7">
    <location>
        <begin position="49"/>
        <end position="71"/>
    </location>
</feature>
<comment type="caution">
    <text evidence="11">The sequence shown here is derived from an EMBL/GenBank/DDBJ whole genome shotgun (WGS) entry which is preliminary data.</text>
</comment>
<protein>
    <submittedName>
        <fullName evidence="11">Mechanosensitive ion channel</fullName>
    </submittedName>
</protein>
<dbReference type="InterPro" id="IPR049278">
    <property type="entry name" value="MS_channel_C"/>
</dbReference>
<dbReference type="SUPFAM" id="SSF82861">
    <property type="entry name" value="Mechanosensitive channel protein MscS (YggB), transmembrane region"/>
    <property type="match status" value="1"/>
</dbReference>
<keyword evidence="4 7" id="KW-0812">Transmembrane</keyword>
<dbReference type="EMBL" id="WBVO01000001">
    <property type="protein sequence ID" value="KAB2814538.1"/>
    <property type="molecule type" value="Genomic_DNA"/>
</dbReference>
<keyword evidence="12" id="KW-1185">Reference proteome</keyword>
<evidence type="ECO:0000259" key="9">
    <source>
        <dbReference type="Pfam" id="PF21082"/>
    </source>
</evidence>
<dbReference type="InterPro" id="IPR010920">
    <property type="entry name" value="LSM_dom_sf"/>
</dbReference>
<comment type="subcellular location">
    <subcellularLocation>
        <location evidence="1">Cell membrane</location>
        <topology evidence="1">Multi-pass membrane protein</topology>
    </subcellularLocation>
</comment>
<dbReference type="Proteomes" id="UP000468650">
    <property type="component" value="Unassembled WGS sequence"/>
</dbReference>
<feature type="domain" description="Mechanosensitive ion channel transmembrane helices 2/3" evidence="10">
    <location>
        <begin position="97"/>
        <end position="138"/>
    </location>
</feature>
<gene>
    <name evidence="11" type="ORF">F8C67_02015</name>
</gene>
<name>A0A6N6RLU5_9FLAO</name>
<dbReference type="PANTHER" id="PTHR30221">
    <property type="entry name" value="SMALL-CONDUCTANCE MECHANOSENSITIVE CHANNEL"/>
    <property type="match status" value="1"/>
</dbReference>
<accession>A0A6N6RLU5</accession>
<feature type="domain" description="Mechanosensitive ion channel MscS" evidence="8">
    <location>
        <begin position="140"/>
        <end position="204"/>
    </location>
</feature>
<dbReference type="InterPro" id="IPR023408">
    <property type="entry name" value="MscS_beta-dom_sf"/>
</dbReference>
<dbReference type="Pfam" id="PF21082">
    <property type="entry name" value="MS_channel_3rd"/>
    <property type="match status" value="1"/>
</dbReference>
<dbReference type="Pfam" id="PF05552">
    <property type="entry name" value="MS_channel_1st_1"/>
    <property type="match status" value="1"/>
</dbReference>
<dbReference type="InterPro" id="IPR008910">
    <property type="entry name" value="MSC_TM_helix"/>
</dbReference>
<dbReference type="Gene3D" id="1.10.287.1260">
    <property type="match status" value="1"/>
</dbReference>
<proteinExistence type="inferred from homology"/>
<evidence type="ECO:0000256" key="1">
    <source>
        <dbReference type="ARBA" id="ARBA00004651"/>
    </source>
</evidence>
<organism evidence="11 12">
    <name type="scientific">Phaeocystidibacter luteus</name>
    <dbReference type="NCBI Taxonomy" id="911197"/>
    <lineage>
        <taxon>Bacteria</taxon>
        <taxon>Pseudomonadati</taxon>
        <taxon>Bacteroidota</taxon>
        <taxon>Flavobacteriia</taxon>
        <taxon>Flavobacteriales</taxon>
        <taxon>Phaeocystidibacteraceae</taxon>
        <taxon>Phaeocystidibacter</taxon>
    </lineage>
</organism>
<dbReference type="PANTHER" id="PTHR30221:SF1">
    <property type="entry name" value="SMALL-CONDUCTANCE MECHANOSENSITIVE CHANNEL"/>
    <property type="match status" value="1"/>
</dbReference>
<dbReference type="SUPFAM" id="SSF50182">
    <property type="entry name" value="Sm-like ribonucleoproteins"/>
    <property type="match status" value="1"/>
</dbReference>
<dbReference type="InterPro" id="IPR011014">
    <property type="entry name" value="MscS_channel_TM-2"/>
</dbReference>
<evidence type="ECO:0000256" key="7">
    <source>
        <dbReference type="SAM" id="Phobius"/>
    </source>
</evidence>
<evidence type="ECO:0000259" key="10">
    <source>
        <dbReference type="Pfam" id="PF21088"/>
    </source>
</evidence>
<evidence type="ECO:0000259" key="8">
    <source>
        <dbReference type="Pfam" id="PF00924"/>
    </source>
</evidence>
<evidence type="ECO:0000256" key="6">
    <source>
        <dbReference type="ARBA" id="ARBA00023136"/>
    </source>
</evidence>
<dbReference type="RefSeq" id="WP_151666116.1">
    <property type="nucleotide sequence ID" value="NZ_WBVO01000001.1"/>
</dbReference>
<evidence type="ECO:0000256" key="4">
    <source>
        <dbReference type="ARBA" id="ARBA00022692"/>
    </source>
</evidence>
<dbReference type="InterPro" id="IPR049142">
    <property type="entry name" value="MS_channel_1st"/>
</dbReference>
<keyword evidence="3" id="KW-1003">Cell membrane</keyword>
<evidence type="ECO:0000313" key="11">
    <source>
        <dbReference type="EMBL" id="KAB2814538.1"/>
    </source>
</evidence>
<dbReference type="GO" id="GO:0005886">
    <property type="term" value="C:plasma membrane"/>
    <property type="evidence" value="ECO:0007669"/>
    <property type="project" value="UniProtKB-SubCell"/>
</dbReference>
<dbReference type="AlphaFoldDB" id="A0A6N6RLU5"/>
<dbReference type="GO" id="GO:0008381">
    <property type="term" value="F:mechanosensitive monoatomic ion channel activity"/>
    <property type="evidence" value="ECO:0007669"/>
    <property type="project" value="InterPro"/>
</dbReference>
<feature type="transmembrane region" description="Helical" evidence="7">
    <location>
        <begin position="91"/>
        <end position="117"/>
    </location>
</feature>
<dbReference type="InterPro" id="IPR011066">
    <property type="entry name" value="MscS_channel_C_sf"/>
</dbReference>
<feature type="transmembrane region" description="Helical" evidence="7">
    <location>
        <begin position="123"/>
        <end position="153"/>
    </location>
</feature>
<evidence type="ECO:0000256" key="5">
    <source>
        <dbReference type="ARBA" id="ARBA00022989"/>
    </source>
</evidence>
<reference evidence="11 12" key="1">
    <citation type="submission" date="2019-09" db="EMBL/GenBank/DDBJ databases">
        <title>Genomes of family Cryomorphaceae.</title>
        <authorList>
            <person name="Bowman J.P."/>
        </authorList>
    </citation>
    <scope>NUCLEOTIDE SEQUENCE [LARGE SCALE GENOMIC DNA]</scope>
    <source>
        <strain evidence="11 12">LMG 25704</strain>
    </source>
</reference>
<dbReference type="Pfam" id="PF00924">
    <property type="entry name" value="MS_channel_2nd"/>
    <property type="match status" value="1"/>
</dbReference>
<evidence type="ECO:0000256" key="2">
    <source>
        <dbReference type="ARBA" id="ARBA00008017"/>
    </source>
</evidence>
<keyword evidence="5 7" id="KW-1133">Transmembrane helix</keyword>
<dbReference type="SUPFAM" id="SSF82689">
    <property type="entry name" value="Mechanosensitive channel protein MscS (YggB), C-terminal domain"/>
    <property type="match status" value="1"/>
</dbReference>
<dbReference type="Pfam" id="PF21088">
    <property type="entry name" value="MS_channel_1st"/>
    <property type="match status" value="1"/>
</dbReference>
<dbReference type="InterPro" id="IPR006685">
    <property type="entry name" value="MscS_channel_2nd"/>
</dbReference>
<feature type="domain" description="Mechanosensitive ion channel MscS C-terminal" evidence="9">
    <location>
        <begin position="212"/>
        <end position="294"/>
    </location>
</feature>
<comment type="similarity">
    <text evidence="2">Belongs to the MscS (TC 1.A.23) family.</text>
</comment>
<keyword evidence="6 7" id="KW-0472">Membrane</keyword>
<dbReference type="Gene3D" id="3.30.70.100">
    <property type="match status" value="1"/>
</dbReference>
<dbReference type="OrthoDB" id="9809206at2"/>
<dbReference type="Gene3D" id="2.30.30.60">
    <property type="match status" value="1"/>
</dbReference>